<dbReference type="InterPro" id="IPR032118">
    <property type="entry name" value="Phage_holin_HP1"/>
</dbReference>
<dbReference type="EMBL" id="CP026378">
    <property type="protein sequence ID" value="AUY26266.1"/>
    <property type="molecule type" value="Genomic_DNA"/>
</dbReference>
<name>A0ABN5HDN6_9GAMM</name>
<gene>
    <name evidence="2" type="ORF">C2E16_16040</name>
</gene>
<keyword evidence="1" id="KW-1133">Transmembrane helix</keyword>
<protein>
    <recommendedName>
        <fullName evidence="4">Holin</fullName>
    </recommendedName>
</protein>
<evidence type="ECO:0000256" key="1">
    <source>
        <dbReference type="SAM" id="Phobius"/>
    </source>
</evidence>
<evidence type="ECO:0008006" key="4">
    <source>
        <dbReference type="Google" id="ProtNLM"/>
    </source>
</evidence>
<feature type="transmembrane region" description="Helical" evidence="1">
    <location>
        <begin position="29"/>
        <end position="48"/>
    </location>
</feature>
<evidence type="ECO:0000313" key="2">
    <source>
        <dbReference type="EMBL" id="AUY26266.1"/>
    </source>
</evidence>
<reference evidence="2 3" key="1">
    <citation type="submission" date="2018-01" db="EMBL/GenBank/DDBJ databases">
        <title>Complete and assembled Genome of Pantoea calida DSM22759T.</title>
        <authorList>
            <person name="Stevens M.J.A."/>
            <person name="Zurfluh K."/>
            <person name="Stephan R."/>
        </authorList>
    </citation>
    <scope>NUCLEOTIDE SEQUENCE [LARGE SCALE GENOMIC DNA]</scope>
    <source>
        <strain evidence="2 3">DSM 22759</strain>
    </source>
</reference>
<evidence type="ECO:0000313" key="3">
    <source>
        <dbReference type="Proteomes" id="UP000237673"/>
    </source>
</evidence>
<sequence length="71" mass="8132">MTTERISAFITWCIAVAMAWLGEMSLKDISTYVGLALGVLMTLINWHYKRKTYQLLESGRISRGDYESANR</sequence>
<accession>A0ABN5HDN6</accession>
<proteinExistence type="predicted"/>
<keyword evidence="3" id="KW-1185">Reference proteome</keyword>
<keyword evidence="1" id="KW-0472">Membrane</keyword>
<dbReference type="Pfam" id="PF16080">
    <property type="entry name" value="Phage_holin_2_3"/>
    <property type="match status" value="1"/>
</dbReference>
<dbReference type="RefSeq" id="WP_084971050.1">
    <property type="nucleotide sequence ID" value="NZ_CP026378.1"/>
</dbReference>
<organism evidence="2 3">
    <name type="scientific">Mixta calida</name>
    <dbReference type="NCBI Taxonomy" id="665913"/>
    <lineage>
        <taxon>Bacteria</taxon>
        <taxon>Pseudomonadati</taxon>
        <taxon>Pseudomonadota</taxon>
        <taxon>Gammaproteobacteria</taxon>
        <taxon>Enterobacterales</taxon>
        <taxon>Erwiniaceae</taxon>
        <taxon>Mixta</taxon>
    </lineage>
</organism>
<dbReference type="Proteomes" id="UP000237673">
    <property type="component" value="Chromosome"/>
</dbReference>
<keyword evidence="1" id="KW-0812">Transmembrane</keyword>